<organism evidence="5 6">
    <name type="scientific">Streptomyces chilikensis</name>
    <dbReference type="NCBI Taxonomy" id="1194079"/>
    <lineage>
        <taxon>Bacteria</taxon>
        <taxon>Bacillati</taxon>
        <taxon>Actinomycetota</taxon>
        <taxon>Actinomycetes</taxon>
        <taxon>Kitasatosporales</taxon>
        <taxon>Streptomycetaceae</taxon>
        <taxon>Streptomyces</taxon>
    </lineage>
</organism>
<dbReference type="InterPro" id="IPR042099">
    <property type="entry name" value="ANL_N_sf"/>
</dbReference>
<feature type="domain" description="AMP-dependent synthetase/ligase" evidence="2">
    <location>
        <begin position="106"/>
        <end position="491"/>
    </location>
</feature>
<dbReference type="InterPro" id="IPR009081">
    <property type="entry name" value="PP-bd_ACP"/>
</dbReference>
<evidence type="ECO:0000313" key="5">
    <source>
        <dbReference type="EMBL" id="MEU9577046.1"/>
    </source>
</evidence>
<dbReference type="Pfam" id="PF00501">
    <property type="entry name" value="AMP-binding"/>
    <property type="match status" value="1"/>
</dbReference>
<dbReference type="Gene3D" id="3.40.50.980">
    <property type="match status" value="1"/>
</dbReference>
<gene>
    <name evidence="5" type="ORF">AB0D95_07235</name>
</gene>
<dbReference type="InterPro" id="IPR000873">
    <property type="entry name" value="AMP-dep_synth/lig_dom"/>
</dbReference>
<name>A0ABV3ELM8_9ACTN</name>
<dbReference type="InterPro" id="IPR025110">
    <property type="entry name" value="AMP-bd_C"/>
</dbReference>
<evidence type="ECO:0000259" key="4">
    <source>
        <dbReference type="Pfam" id="PF13193"/>
    </source>
</evidence>
<protein>
    <submittedName>
        <fullName evidence="5">AMP-binding protein</fullName>
    </submittedName>
</protein>
<dbReference type="InterPro" id="IPR050237">
    <property type="entry name" value="ATP-dep_AMP-bd_enzyme"/>
</dbReference>
<dbReference type="RefSeq" id="WP_359269887.1">
    <property type="nucleotide sequence ID" value="NZ_JBEZNA010000010.1"/>
</dbReference>
<proteinExistence type="predicted"/>
<dbReference type="InterPro" id="IPR045851">
    <property type="entry name" value="AMP-bd_C_sf"/>
</dbReference>
<dbReference type="PROSITE" id="PS00455">
    <property type="entry name" value="AMP_BINDING"/>
    <property type="match status" value="1"/>
</dbReference>
<keyword evidence="6" id="KW-1185">Reference proteome</keyword>
<dbReference type="Gene3D" id="3.30.300.30">
    <property type="match status" value="1"/>
</dbReference>
<feature type="compositionally biased region" description="Pro residues" evidence="1">
    <location>
        <begin position="247"/>
        <end position="258"/>
    </location>
</feature>
<dbReference type="PANTHER" id="PTHR43767:SF1">
    <property type="entry name" value="NONRIBOSOMAL PEPTIDE SYNTHASE PES1 (EUROFUNG)-RELATED"/>
    <property type="match status" value="1"/>
</dbReference>
<dbReference type="EMBL" id="JBEZNA010000010">
    <property type="protein sequence ID" value="MEU9577046.1"/>
    <property type="molecule type" value="Genomic_DNA"/>
</dbReference>
<dbReference type="Pfam" id="PF13193">
    <property type="entry name" value="AMP-binding_C"/>
    <property type="match status" value="1"/>
</dbReference>
<feature type="domain" description="AMP-binding enzyme C-terminal" evidence="4">
    <location>
        <begin position="541"/>
        <end position="618"/>
    </location>
</feature>
<dbReference type="Pfam" id="PF00550">
    <property type="entry name" value="PP-binding"/>
    <property type="match status" value="1"/>
</dbReference>
<dbReference type="Gene3D" id="1.10.1200.10">
    <property type="entry name" value="ACP-like"/>
    <property type="match status" value="1"/>
</dbReference>
<sequence>MTGIEEIRKILRDLGIGEESLRDDARLRADLALDSVDLTQIQIELEDRFATHVDLWTAHDLTLGQLADAVGEPVPGAGAAREYRDRGWWRPEFLDDLALGTGVHDGNRAALVGGGRTFTRAGLGAAVSGCAAALSRSGVRPGENVLVQLPNRIQLVVLVLALIRLGARPVLALPSLREHELDTVLTALAPTALAVPARHRRFDHLGLAERLRERHPSVRTLLVTGATGPADGQVRIDDLTAAADPAPADPAPAEPAPADPAAVDPAPSRAGVVEAARSPSDTALFLLSSGTTGPPKPIARSHEALGHLVRVSAAASELTPESVFLAVLPATHAFAFCHPGILGTLAGGGKVVLAAPDDAVEAMALIERERVTHCALTPALARQWLTARAAAGARDLSSLRVLQVGGARLDESTAAELADVFACRIQQVYGMSEGQLNFTRLDDPPEVAFTTQGRPASPGDEILVVDGGGRPVEDGEAGELLVRGPGVVTAYHGDVGAASFTADGFYRTGDLVRRHPSGNLVVAGRLKDVINRGGEKIPADELEALVLSHPGVRAAAAVAMPHRVLGEAVCLYVVGGDEGAAPSLREIRTFLEGRGLARFKLPERLVEVPALPLTAVGKTDKAGLRADIAARVEAEA</sequence>
<dbReference type="InterPro" id="IPR036736">
    <property type="entry name" value="ACP-like_sf"/>
</dbReference>
<evidence type="ECO:0000259" key="3">
    <source>
        <dbReference type="Pfam" id="PF00550"/>
    </source>
</evidence>
<feature type="region of interest" description="Disordered" evidence="1">
    <location>
        <begin position="243"/>
        <end position="266"/>
    </location>
</feature>
<evidence type="ECO:0000259" key="2">
    <source>
        <dbReference type="Pfam" id="PF00501"/>
    </source>
</evidence>
<comment type="caution">
    <text evidence="5">The sequence shown here is derived from an EMBL/GenBank/DDBJ whole genome shotgun (WGS) entry which is preliminary data.</text>
</comment>
<feature type="domain" description="Carrier" evidence="3">
    <location>
        <begin position="10"/>
        <end position="69"/>
    </location>
</feature>
<dbReference type="InterPro" id="IPR020845">
    <property type="entry name" value="AMP-binding_CS"/>
</dbReference>
<reference evidence="5 6" key="1">
    <citation type="submission" date="2024-06" db="EMBL/GenBank/DDBJ databases">
        <title>The Natural Products Discovery Center: Release of the First 8490 Sequenced Strains for Exploring Actinobacteria Biosynthetic Diversity.</title>
        <authorList>
            <person name="Kalkreuter E."/>
            <person name="Kautsar S.A."/>
            <person name="Yang D."/>
            <person name="Bader C.D."/>
            <person name="Teijaro C.N."/>
            <person name="Fluegel L."/>
            <person name="Davis C.M."/>
            <person name="Simpson J.R."/>
            <person name="Lauterbach L."/>
            <person name="Steele A.D."/>
            <person name="Gui C."/>
            <person name="Meng S."/>
            <person name="Li G."/>
            <person name="Viehrig K."/>
            <person name="Ye F."/>
            <person name="Su P."/>
            <person name="Kiefer A.F."/>
            <person name="Nichols A."/>
            <person name="Cepeda A.J."/>
            <person name="Yan W."/>
            <person name="Fan B."/>
            <person name="Jiang Y."/>
            <person name="Adhikari A."/>
            <person name="Zheng C.-J."/>
            <person name="Schuster L."/>
            <person name="Cowan T.M."/>
            <person name="Smanski M.J."/>
            <person name="Chevrette M.G."/>
            <person name="De Carvalho L.P.S."/>
            <person name="Shen B."/>
        </authorList>
    </citation>
    <scope>NUCLEOTIDE SEQUENCE [LARGE SCALE GENOMIC DNA]</scope>
    <source>
        <strain evidence="5 6">NPDC048117</strain>
    </source>
</reference>
<dbReference type="SUPFAM" id="SSF47336">
    <property type="entry name" value="ACP-like"/>
    <property type="match status" value="1"/>
</dbReference>
<dbReference type="Gene3D" id="3.40.50.12780">
    <property type="entry name" value="N-terminal domain of ligase-like"/>
    <property type="match status" value="1"/>
</dbReference>
<dbReference type="PANTHER" id="PTHR43767">
    <property type="entry name" value="LONG-CHAIN-FATTY-ACID--COA LIGASE"/>
    <property type="match status" value="1"/>
</dbReference>
<dbReference type="SUPFAM" id="SSF56801">
    <property type="entry name" value="Acetyl-CoA synthetase-like"/>
    <property type="match status" value="1"/>
</dbReference>
<evidence type="ECO:0000313" key="6">
    <source>
        <dbReference type="Proteomes" id="UP001551584"/>
    </source>
</evidence>
<evidence type="ECO:0000256" key="1">
    <source>
        <dbReference type="SAM" id="MobiDB-lite"/>
    </source>
</evidence>
<accession>A0ABV3ELM8</accession>
<dbReference type="Proteomes" id="UP001551584">
    <property type="component" value="Unassembled WGS sequence"/>
</dbReference>